<evidence type="ECO:0000256" key="1">
    <source>
        <dbReference type="ARBA" id="ARBA00004141"/>
    </source>
</evidence>
<evidence type="ECO:0000313" key="13">
    <source>
        <dbReference type="EMBL" id="OXZ38430.1"/>
    </source>
</evidence>
<dbReference type="EMBL" id="NDYI01000010">
    <property type="protein sequence ID" value="OXZ38430.1"/>
    <property type="molecule type" value="Genomic_DNA"/>
</dbReference>
<dbReference type="Pfam" id="PF03471">
    <property type="entry name" value="CorC_HlyC"/>
    <property type="match status" value="1"/>
</dbReference>
<dbReference type="SUPFAM" id="SSF54631">
    <property type="entry name" value="CBS-domain pair"/>
    <property type="match status" value="1"/>
</dbReference>
<evidence type="ECO:0000259" key="11">
    <source>
        <dbReference type="PROSITE" id="PS51371"/>
    </source>
</evidence>
<evidence type="ECO:0000256" key="2">
    <source>
        <dbReference type="ARBA" id="ARBA00006337"/>
    </source>
</evidence>
<dbReference type="Proteomes" id="UP000502899">
    <property type="component" value="Chromosome"/>
</dbReference>
<feature type="transmembrane region" description="Helical" evidence="10">
    <location>
        <begin position="104"/>
        <end position="124"/>
    </location>
</feature>
<keyword evidence="5 9" id="KW-1133">Transmembrane helix</keyword>
<evidence type="ECO:0000313" key="14">
    <source>
        <dbReference type="EMBL" id="QKH79912.1"/>
    </source>
</evidence>
<evidence type="ECO:0000256" key="9">
    <source>
        <dbReference type="PROSITE-ProRule" id="PRU01193"/>
    </source>
</evidence>
<dbReference type="InterPro" id="IPR005170">
    <property type="entry name" value="Transptr-assoc_dom"/>
</dbReference>
<reference evidence="13" key="1">
    <citation type="journal article" date="2017" name="J. Clin. Microbiol.">
        <title>Finegoldia magna Isolated from Orthopedic Joint Implant-Associated Infections.</title>
        <authorList>
            <person name="Soderquist B."/>
            <person name="Bjorklund S."/>
            <person name="Hellmark B."/>
            <person name="Jensen A."/>
            <person name="Bruggemann H."/>
        </authorList>
    </citation>
    <scope>NUCLEOTIDE SEQUENCE</scope>
    <source>
        <strain evidence="13">08T492</strain>
    </source>
</reference>
<dbReference type="SMART" id="SM01091">
    <property type="entry name" value="CorC_HlyC"/>
    <property type="match status" value="1"/>
</dbReference>
<evidence type="ECO:0000313" key="15">
    <source>
        <dbReference type="Proteomes" id="UP000215361"/>
    </source>
</evidence>
<dbReference type="Pfam" id="PF00571">
    <property type="entry name" value="CBS"/>
    <property type="match status" value="1"/>
</dbReference>
<dbReference type="RefSeq" id="WP_002838458.1">
    <property type="nucleotide sequence ID" value="NZ_CABKMR010000001.1"/>
</dbReference>
<evidence type="ECO:0000256" key="6">
    <source>
        <dbReference type="ARBA" id="ARBA00023122"/>
    </source>
</evidence>
<name>A0A133MY30_FINMA</name>
<reference evidence="15" key="2">
    <citation type="submission" date="2017-04" db="EMBL/GenBank/DDBJ databases">
        <title>Finegoldia magna isolated from orthopedic joint implant-associated infections.</title>
        <authorList>
            <person name="Bjorklund S."/>
            <person name="Bruggemann H."/>
            <person name="Jensen A."/>
            <person name="Hellmark B."/>
            <person name="Soderquist B."/>
        </authorList>
    </citation>
    <scope>NUCLEOTIDE SEQUENCE [LARGE SCALE GENOMIC DNA]</scope>
    <source>
        <strain evidence="15">08T492</strain>
    </source>
</reference>
<comment type="subcellular location">
    <subcellularLocation>
        <location evidence="1">Membrane</location>
        <topology evidence="1">Multi-pass membrane protein</topology>
    </subcellularLocation>
</comment>
<dbReference type="EMBL" id="CP054000">
    <property type="protein sequence ID" value="QKH79912.1"/>
    <property type="molecule type" value="Genomic_DNA"/>
</dbReference>
<keyword evidence="6 8" id="KW-0129">CBS domain</keyword>
<dbReference type="Gene3D" id="3.10.580.10">
    <property type="entry name" value="CBS-domain"/>
    <property type="match status" value="1"/>
</dbReference>
<dbReference type="InterPro" id="IPR000644">
    <property type="entry name" value="CBS_dom"/>
</dbReference>
<dbReference type="PANTHER" id="PTHR22777:SF17">
    <property type="entry name" value="UPF0053 PROTEIN SLL0260"/>
    <property type="match status" value="1"/>
</dbReference>
<dbReference type="GO" id="GO:0050660">
    <property type="term" value="F:flavin adenine dinucleotide binding"/>
    <property type="evidence" value="ECO:0007669"/>
    <property type="project" value="InterPro"/>
</dbReference>
<protein>
    <submittedName>
        <fullName evidence="13">Hemolysin</fullName>
    </submittedName>
    <submittedName>
        <fullName evidence="14">HlyC/CorC family transporter</fullName>
    </submittedName>
</protein>
<feature type="transmembrane region" description="Helical" evidence="10">
    <location>
        <begin position="136"/>
        <end position="155"/>
    </location>
</feature>
<dbReference type="AlphaFoldDB" id="A0A133MY30"/>
<feature type="domain" description="CBS" evidence="11">
    <location>
        <begin position="291"/>
        <end position="348"/>
    </location>
</feature>
<evidence type="ECO:0000256" key="10">
    <source>
        <dbReference type="SAM" id="Phobius"/>
    </source>
</evidence>
<evidence type="ECO:0000256" key="8">
    <source>
        <dbReference type="PROSITE-ProRule" id="PRU00703"/>
    </source>
</evidence>
<evidence type="ECO:0000256" key="4">
    <source>
        <dbReference type="ARBA" id="ARBA00022737"/>
    </source>
</evidence>
<dbReference type="InterPro" id="IPR046342">
    <property type="entry name" value="CBS_dom_sf"/>
</dbReference>
<evidence type="ECO:0000256" key="7">
    <source>
        <dbReference type="ARBA" id="ARBA00023136"/>
    </source>
</evidence>
<dbReference type="PROSITE" id="PS51371">
    <property type="entry name" value="CBS"/>
    <property type="match status" value="2"/>
</dbReference>
<dbReference type="CDD" id="cd04590">
    <property type="entry name" value="CBS_pair_CorC_HlyC_assoc"/>
    <property type="match status" value="1"/>
</dbReference>
<evidence type="ECO:0000259" key="12">
    <source>
        <dbReference type="PROSITE" id="PS51846"/>
    </source>
</evidence>
<dbReference type="Gene3D" id="3.30.465.10">
    <property type="match status" value="1"/>
</dbReference>
<dbReference type="SUPFAM" id="SSF56176">
    <property type="entry name" value="FAD-binding/transporter-associated domain-like"/>
    <property type="match status" value="1"/>
</dbReference>
<accession>A0A133MY30</accession>
<dbReference type="Pfam" id="PF01595">
    <property type="entry name" value="CNNM"/>
    <property type="match status" value="1"/>
</dbReference>
<feature type="transmembrane region" description="Helical" evidence="10">
    <location>
        <begin position="12"/>
        <end position="33"/>
    </location>
</feature>
<dbReference type="OMA" id="WMPVDEF"/>
<dbReference type="PROSITE" id="PS51846">
    <property type="entry name" value="CNNM"/>
    <property type="match status" value="1"/>
</dbReference>
<feature type="transmembrane region" description="Helical" evidence="10">
    <location>
        <begin position="70"/>
        <end position="92"/>
    </location>
</feature>
<dbReference type="InterPro" id="IPR044751">
    <property type="entry name" value="Ion_transp-like_CBS"/>
</dbReference>
<dbReference type="InterPro" id="IPR036318">
    <property type="entry name" value="FAD-bd_PCMH-like_sf"/>
</dbReference>
<keyword evidence="4" id="KW-0677">Repeat</keyword>
<dbReference type="PANTHER" id="PTHR22777">
    <property type="entry name" value="HEMOLYSIN-RELATED"/>
    <property type="match status" value="1"/>
</dbReference>
<evidence type="ECO:0000256" key="5">
    <source>
        <dbReference type="ARBA" id="ARBA00022989"/>
    </source>
</evidence>
<dbReference type="SMART" id="SM00116">
    <property type="entry name" value="CBS"/>
    <property type="match status" value="2"/>
</dbReference>
<sequence length="447" mass="50548">MDEVGPNLFIELVILLVLIIINAFFSASEIAIVSCDKNKLRAMSEDGNDKAKLVLEQFEKHTKFLSTIQVILTYIGFVAAAICSSSLSGSLSKKLVFLGLNSSLTYWLSVCIVLLVLSFLYILFGQLIPKRIALSVADSFALFSISAVKFVYFILKPFVFLLSRATKLILSIIGIKTLNVESKITVEEIKSMVEVGKEQGIINSNEKDMIDAVINFNEKTAEEIMTARTEVFAIDLEDCIEDYLDKLMELKFSRIPIYEGDIDNILGIIYIKDYMSEAYKLGFNNVDLRKILKPAYFISETKNINDLFSDMKKKRIHMAILIDEYGGFSGIVSMEDLIEEIVGNIEDEYDHEAPDIVQVDKFNYIVKGSTSIKEINSNIGLEIDELSDDYDTLGGMLINRLGYIPEDGFKRKIDIDGVLYNIIFVEDKRIKKVKITLPKNFFEQVSK</sequence>
<proteinExistence type="inferred from homology"/>
<reference evidence="14 16" key="3">
    <citation type="submission" date="2020-05" db="EMBL/GenBank/DDBJ databases">
        <title>FDA dAtabase for Regulatory Grade micrObial Sequences (FDA-ARGOS): Supporting development and validation of Infectious Disease Dx tests.</title>
        <authorList>
            <person name="Pederson C."/>
            <person name="Tallon L."/>
            <person name="Sadzewicz L."/>
            <person name="Zhao X."/>
            <person name="Vavikolanu K."/>
            <person name="Mehta A."/>
            <person name="Aluvathingal J."/>
            <person name="Nadendla S."/>
            <person name="Myers T."/>
            <person name="Yan Y."/>
            <person name="Sichtig H."/>
        </authorList>
    </citation>
    <scope>NUCLEOTIDE SEQUENCE [LARGE SCALE GENOMIC DNA]</scope>
    <source>
        <strain evidence="14 16">FDAARGOS_764</strain>
    </source>
</reference>
<dbReference type="GO" id="GO:0005886">
    <property type="term" value="C:plasma membrane"/>
    <property type="evidence" value="ECO:0007669"/>
    <property type="project" value="TreeGrafter"/>
</dbReference>
<feature type="domain" description="CNNM transmembrane" evidence="12">
    <location>
        <begin position="4"/>
        <end position="207"/>
    </location>
</feature>
<dbReference type="FunFam" id="3.10.580.10:FF:000002">
    <property type="entry name" value="Magnesium/cobalt efflux protein CorC"/>
    <property type="match status" value="1"/>
</dbReference>
<comment type="similarity">
    <text evidence="2">Belongs to the UPF0053 family.</text>
</comment>
<organism evidence="13 15">
    <name type="scientific">Finegoldia magna</name>
    <name type="common">Peptostreptococcus magnus</name>
    <dbReference type="NCBI Taxonomy" id="1260"/>
    <lineage>
        <taxon>Bacteria</taxon>
        <taxon>Bacillati</taxon>
        <taxon>Bacillota</taxon>
        <taxon>Tissierellia</taxon>
        <taxon>Tissierellales</taxon>
        <taxon>Peptoniphilaceae</taxon>
        <taxon>Finegoldia</taxon>
    </lineage>
</organism>
<evidence type="ECO:0000313" key="16">
    <source>
        <dbReference type="Proteomes" id="UP000502899"/>
    </source>
</evidence>
<dbReference type="Proteomes" id="UP000215361">
    <property type="component" value="Unassembled WGS sequence"/>
</dbReference>
<dbReference type="InterPro" id="IPR016169">
    <property type="entry name" value="FAD-bd_PCMH_sub2"/>
</dbReference>
<keyword evidence="7 9" id="KW-0472">Membrane</keyword>
<gene>
    <name evidence="13" type="ORF">B9N56_03285</name>
    <name evidence="14" type="ORF">FOC70_05965</name>
</gene>
<dbReference type="InterPro" id="IPR002550">
    <property type="entry name" value="CNNM"/>
</dbReference>
<feature type="domain" description="CBS" evidence="11">
    <location>
        <begin position="225"/>
        <end position="288"/>
    </location>
</feature>
<evidence type="ECO:0000256" key="3">
    <source>
        <dbReference type="ARBA" id="ARBA00022692"/>
    </source>
</evidence>
<keyword evidence="3 9" id="KW-0812">Transmembrane</keyword>